<sequence length="51" mass="5446">MIVAKHRILQTYAVTYAPGKANAARFDEVARLLGIDAETVAAIVAESMGEI</sequence>
<gene>
    <name evidence="1" type="ORF">H8L47_24350</name>
</gene>
<evidence type="ECO:0000313" key="2">
    <source>
        <dbReference type="Proteomes" id="UP000646911"/>
    </source>
</evidence>
<dbReference type="RefSeq" id="WP_186956276.1">
    <property type="nucleotide sequence ID" value="NZ_JACOFX010000018.1"/>
</dbReference>
<proteinExistence type="predicted"/>
<keyword evidence="2" id="KW-1185">Reference proteome</keyword>
<comment type="caution">
    <text evidence="1">The sequence shown here is derived from an EMBL/GenBank/DDBJ whole genome shotgun (WGS) entry which is preliminary data.</text>
</comment>
<dbReference type="Proteomes" id="UP000646911">
    <property type="component" value="Unassembled WGS sequence"/>
</dbReference>
<accession>A0ABR6ZGA1</accession>
<organism evidence="1 2">
    <name type="scientific">Undibacterium umbellatum</name>
    <dbReference type="NCBI Taxonomy" id="2762300"/>
    <lineage>
        <taxon>Bacteria</taxon>
        <taxon>Pseudomonadati</taxon>
        <taxon>Pseudomonadota</taxon>
        <taxon>Betaproteobacteria</taxon>
        <taxon>Burkholderiales</taxon>
        <taxon>Oxalobacteraceae</taxon>
        <taxon>Undibacterium</taxon>
    </lineage>
</organism>
<reference evidence="1 2" key="1">
    <citation type="submission" date="2020-08" db="EMBL/GenBank/DDBJ databases">
        <title>Novel species isolated from subtropical streams in China.</title>
        <authorList>
            <person name="Lu H."/>
        </authorList>
    </citation>
    <scope>NUCLEOTIDE SEQUENCE [LARGE SCALE GENOMIC DNA]</scope>
    <source>
        <strain evidence="1 2">NL8W</strain>
    </source>
</reference>
<evidence type="ECO:0000313" key="1">
    <source>
        <dbReference type="EMBL" id="MBC3910704.1"/>
    </source>
</evidence>
<dbReference type="EMBL" id="JACOFX010000018">
    <property type="protein sequence ID" value="MBC3910704.1"/>
    <property type="molecule type" value="Genomic_DNA"/>
</dbReference>
<protein>
    <submittedName>
        <fullName evidence="1">Uncharacterized protein</fullName>
    </submittedName>
</protein>
<name>A0ABR6ZGA1_9BURK</name>